<dbReference type="GO" id="GO:0016646">
    <property type="term" value="F:oxidoreductase activity, acting on the CH-NH group of donors, NAD or NADP as acceptor"/>
    <property type="evidence" value="ECO:0007669"/>
    <property type="project" value="UniProtKB-ARBA"/>
</dbReference>
<proteinExistence type="inferred from homology"/>
<dbReference type="SUPFAM" id="SSF50475">
    <property type="entry name" value="FMN-binding split barrel"/>
    <property type="match status" value="1"/>
</dbReference>
<reference evidence="5 6" key="1">
    <citation type="submission" date="2020-08" db="EMBL/GenBank/DDBJ databases">
        <title>Genomic Encyclopedia of Type Strains, Phase IV (KMG-IV): sequencing the most valuable type-strain genomes for metagenomic binning, comparative biology and taxonomic classification.</title>
        <authorList>
            <person name="Goeker M."/>
        </authorList>
    </citation>
    <scope>NUCLEOTIDE SEQUENCE [LARGE SCALE GENOMIC DNA]</scope>
    <source>
        <strain evidence="5 6">DSM 106739</strain>
    </source>
</reference>
<accession>A0A840BNW0</accession>
<comment type="cofactor">
    <cofactor evidence="1">
        <name>FMN</name>
        <dbReference type="ChEBI" id="CHEBI:58210"/>
    </cofactor>
</comment>
<dbReference type="PANTHER" id="PTHR43567">
    <property type="entry name" value="FLAVOREDOXIN-RELATED-RELATED"/>
    <property type="match status" value="1"/>
</dbReference>
<dbReference type="PANTHER" id="PTHR43567:SF1">
    <property type="entry name" value="FLAVOREDOXIN"/>
    <property type="match status" value="1"/>
</dbReference>
<sequence>MRTPVELAKAYRLLNHGPVTLVSSAHGERRNLMAAAWSMPLDFSPPKVAVVIDKSTFTRELVEASGAFVLNIPSRAIAAQVIAAGGCSGREGDKFDALGIGALAADVLAAPLVAGCVGWLECRVIPEPHNQQAYDLFLGEVVAASADARVFSNGRWHFDEADPALRTLHYVAGGQFYVSGESLNV</sequence>
<protein>
    <submittedName>
        <fullName evidence="5">Flavin reductase (DIM6/NTAB) family NADH-FMN oxidoreductase RutF</fullName>
    </submittedName>
</protein>
<dbReference type="Gene3D" id="2.30.110.10">
    <property type="entry name" value="Electron Transport, Fmn-binding Protein, Chain A"/>
    <property type="match status" value="1"/>
</dbReference>
<evidence type="ECO:0000313" key="6">
    <source>
        <dbReference type="Proteomes" id="UP000561045"/>
    </source>
</evidence>
<dbReference type="InterPro" id="IPR002563">
    <property type="entry name" value="Flavin_Rdtase-like_dom"/>
</dbReference>
<organism evidence="5 6">
    <name type="scientific">Niveibacterium umoris</name>
    <dbReference type="NCBI Taxonomy" id="1193620"/>
    <lineage>
        <taxon>Bacteria</taxon>
        <taxon>Pseudomonadati</taxon>
        <taxon>Pseudomonadota</taxon>
        <taxon>Betaproteobacteria</taxon>
        <taxon>Rhodocyclales</taxon>
        <taxon>Rhodocyclaceae</taxon>
        <taxon>Niveibacterium</taxon>
    </lineage>
</organism>
<feature type="domain" description="Flavin reductase like" evidence="4">
    <location>
        <begin position="12"/>
        <end position="158"/>
    </location>
</feature>
<evidence type="ECO:0000256" key="3">
    <source>
        <dbReference type="ARBA" id="ARBA00038054"/>
    </source>
</evidence>
<dbReference type="InterPro" id="IPR012349">
    <property type="entry name" value="Split_barrel_FMN-bd"/>
</dbReference>
<evidence type="ECO:0000313" key="5">
    <source>
        <dbReference type="EMBL" id="MBB4014680.1"/>
    </source>
</evidence>
<dbReference type="GO" id="GO:0010181">
    <property type="term" value="F:FMN binding"/>
    <property type="evidence" value="ECO:0007669"/>
    <property type="project" value="InterPro"/>
</dbReference>
<comment type="similarity">
    <text evidence="3">Belongs to the flavoredoxin family.</text>
</comment>
<dbReference type="InterPro" id="IPR052174">
    <property type="entry name" value="Flavoredoxin"/>
</dbReference>
<evidence type="ECO:0000256" key="1">
    <source>
        <dbReference type="ARBA" id="ARBA00001917"/>
    </source>
</evidence>
<dbReference type="AlphaFoldDB" id="A0A840BNW0"/>
<keyword evidence="2" id="KW-0285">Flavoprotein</keyword>
<keyword evidence="6" id="KW-1185">Reference proteome</keyword>
<evidence type="ECO:0000256" key="2">
    <source>
        <dbReference type="ARBA" id="ARBA00022630"/>
    </source>
</evidence>
<name>A0A840BNW0_9RHOO</name>
<comment type="caution">
    <text evidence="5">The sequence shown here is derived from an EMBL/GenBank/DDBJ whole genome shotgun (WGS) entry which is preliminary data.</text>
</comment>
<dbReference type="Pfam" id="PF01613">
    <property type="entry name" value="Flavin_Reduct"/>
    <property type="match status" value="1"/>
</dbReference>
<evidence type="ECO:0000259" key="4">
    <source>
        <dbReference type="SMART" id="SM00903"/>
    </source>
</evidence>
<dbReference type="RefSeq" id="WP_183637682.1">
    <property type="nucleotide sequence ID" value="NZ_BAABLE010000008.1"/>
</dbReference>
<gene>
    <name evidence="5" type="ORF">GGR36_004036</name>
</gene>
<dbReference type="SMART" id="SM00903">
    <property type="entry name" value="Flavin_Reduct"/>
    <property type="match status" value="1"/>
</dbReference>
<dbReference type="Proteomes" id="UP000561045">
    <property type="component" value="Unassembled WGS sequence"/>
</dbReference>
<dbReference type="EMBL" id="JACIET010000003">
    <property type="protein sequence ID" value="MBB4014680.1"/>
    <property type="molecule type" value="Genomic_DNA"/>
</dbReference>